<evidence type="ECO:0000313" key="1">
    <source>
        <dbReference type="EMBL" id="GBN13381.1"/>
    </source>
</evidence>
<comment type="caution">
    <text evidence="1">The sequence shown here is derived from an EMBL/GenBank/DDBJ whole genome shotgun (WGS) entry which is preliminary data.</text>
</comment>
<protein>
    <submittedName>
        <fullName evidence="1">Uncharacterized protein</fullName>
    </submittedName>
</protein>
<sequence length="107" mass="11889">MISGFFGPDLQSVRVLLSELFWWILDLKWKKKISPGNGDISAVNPPAAEDPHALLQCGSYSSNIVGIFESTFRSIQDHILKPLTVDGIFHNTVGCGWWCSRSLLTDP</sequence>
<dbReference type="EMBL" id="BGPR01005782">
    <property type="protein sequence ID" value="GBN13381.1"/>
    <property type="molecule type" value="Genomic_DNA"/>
</dbReference>
<keyword evidence="2" id="KW-1185">Reference proteome</keyword>
<reference evidence="1 2" key="1">
    <citation type="journal article" date="2019" name="Sci. Rep.">
        <title>Orb-weaving spider Araneus ventricosus genome elucidates the spidroin gene catalogue.</title>
        <authorList>
            <person name="Kono N."/>
            <person name="Nakamura H."/>
            <person name="Ohtoshi R."/>
            <person name="Moran D.A.P."/>
            <person name="Shinohara A."/>
            <person name="Yoshida Y."/>
            <person name="Fujiwara M."/>
            <person name="Mori M."/>
            <person name="Tomita M."/>
            <person name="Arakawa K."/>
        </authorList>
    </citation>
    <scope>NUCLEOTIDE SEQUENCE [LARGE SCALE GENOMIC DNA]</scope>
</reference>
<dbReference type="Proteomes" id="UP000499080">
    <property type="component" value="Unassembled WGS sequence"/>
</dbReference>
<organism evidence="1 2">
    <name type="scientific">Araneus ventricosus</name>
    <name type="common">Orbweaver spider</name>
    <name type="synonym">Epeira ventricosa</name>
    <dbReference type="NCBI Taxonomy" id="182803"/>
    <lineage>
        <taxon>Eukaryota</taxon>
        <taxon>Metazoa</taxon>
        <taxon>Ecdysozoa</taxon>
        <taxon>Arthropoda</taxon>
        <taxon>Chelicerata</taxon>
        <taxon>Arachnida</taxon>
        <taxon>Araneae</taxon>
        <taxon>Araneomorphae</taxon>
        <taxon>Entelegynae</taxon>
        <taxon>Araneoidea</taxon>
        <taxon>Araneidae</taxon>
        <taxon>Araneus</taxon>
    </lineage>
</organism>
<accession>A0A4Y2LF32</accession>
<name>A0A4Y2LF32_ARAVE</name>
<proteinExistence type="predicted"/>
<dbReference type="AlphaFoldDB" id="A0A4Y2LF32"/>
<gene>
    <name evidence="1" type="ORF">AVEN_13839_1</name>
</gene>
<evidence type="ECO:0000313" key="2">
    <source>
        <dbReference type="Proteomes" id="UP000499080"/>
    </source>
</evidence>